<evidence type="ECO:0000256" key="1">
    <source>
        <dbReference type="SAM" id="SignalP"/>
    </source>
</evidence>
<accession>A0A7W7ZBH9</accession>
<dbReference type="RefSeq" id="WP_184215125.1">
    <property type="nucleotide sequence ID" value="NZ_JACHIP010000002.1"/>
</dbReference>
<comment type="caution">
    <text evidence="2">The sequence shown here is derived from an EMBL/GenBank/DDBJ whole genome shotgun (WGS) entry which is preliminary data.</text>
</comment>
<keyword evidence="1" id="KW-0732">Signal</keyword>
<proteinExistence type="predicted"/>
<dbReference type="EMBL" id="JACHIP010000002">
    <property type="protein sequence ID" value="MBB5056859.1"/>
    <property type="molecule type" value="Genomic_DNA"/>
</dbReference>
<dbReference type="AlphaFoldDB" id="A0A7W7ZBH9"/>
<sequence length="455" mass="49929">MYLTKRHLSRRTMLRSMGATVCLPLLDAMVPARTALADTAARPTSRLTCIEMVHGAAGSTMDGTNKHYWSPAGEGSNFEMSDTLSPLANYRDYMTIVTGTDLRPAMASTPEEEGADHMRSSAAYLTAAHPKMTEGADIYNGTSIDQLYAKRFGQDTPLPSLQLCIESADASGACDYGYACVYSDTISWANPTTPLPMTMDPRMAFETLFGDGSTPGERLQRQKVNASILDWIGSDVQSLQKNLGSADRSRMNDYLENVREIERRIQHIEKYNASGESRSLPSAPLGVPDSYAEHVKLMFDLQVLAFMTDVTRVSTFKMSRDVCMRVFAESGVTTPFHSCSHHGETPAHVAEFAKINKYHVSLLSYYFEKLKSTPDGDGSLLDHSLTLYGSPMGDSNVHNHKRLPLFLMGKGGGVRGNNHVKVADETPMANVLLTMMNKLGMNLDHLGDSTGVINI</sequence>
<dbReference type="Pfam" id="PF07586">
    <property type="entry name" value="HXXSHH"/>
    <property type="match status" value="1"/>
</dbReference>
<feature type="chain" id="PRO_5030644488" description="DUF1552 domain-containing protein" evidence="1">
    <location>
        <begin position="38"/>
        <end position="455"/>
    </location>
</feature>
<dbReference type="InterPro" id="IPR011447">
    <property type="entry name" value="DUF1552"/>
</dbReference>
<dbReference type="Proteomes" id="UP000540989">
    <property type="component" value="Unassembled WGS sequence"/>
</dbReference>
<feature type="signal peptide" evidence="1">
    <location>
        <begin position="1"/>
        <end position="37"/>
    </location>
</feature>
<dbReference type="PROSITE" id="PS51318">
    <property type="entry name" value="TAT"/>
    <property type="match status" value="1"/>
</dbReference>
<reference evidence="2 3" key="1">
    <citation type="submission" date="2020-08" db="EMBL/GenBank/DDBJ databases">
        <title>Genomic Encyclopedia of Type Strains, Phase IV (KMG-V): Genome sequencing to study the core and pangenomes of soil and plant-associated prokaryotes.</title>
        <authorList>
            <person name="Whitman W."/>
        </authorList>
    </citation>
    <scope>NUCLEOTIDE SEQUENCE [LARGE SCALE GENOMIC DNA]</scope>
    <source>
        <strain evidence="2 3">M8UP14</strain>
    </source>
</reference>
<protein>
    <recommendedName>
        <fullName evidence="4">DUF1552 domain-containing protein</fullName>
    </recommendedName>
</protein>
<evidence type="ECO:0000313" key="2">
    <source>
        <dbReference type="EMBL" id="MBB5056859.1"/>
    </source>
</evidence>
<evidence type="ECO:0000313" key="3">
    <source>
        <dbReference type="Proteomes" id="UP000540989"/>
    </source>
</evidence>
<organism evidence="2 3">
    <name type="scientific">Granulicella aggregans</name>
    <dbReference type="NCBI Taxonomy" id="474949"/>
    <lineage>
        <taxon>Bacteria</taxon>
        <taxon>Pseudomonadati</taxon>
        <taxon>Acidobacteriota</taxon>
        <taxon>Terriglobia</taxon>
        <taxon>Terriglobales</taxon>
        <taxon>Acidobacteriaceae</taxon>
        <taxon>Granulicella</taxon>
    </lineage>
</organism>
<dbReference type="InterPro" id="IPR006311">
    <property type="entry name" value="TAT_signal"/>
</dbReference>
<evidence type="ECO:0008006" key="4">
    <source>
        <dbReference type="Google" id="ProtNLM"/>
    </source>
</evidence>
<keyword evidence="3" id="KW-1185">Reference proteome</keyword>
<name>A0A7W7ZBH9_9BACT</name>
<gene>
    <name evidence="2" type="ORF">HDF16_001544</name>
</gene>